<dbReference type="Gene3D" id="3.40.50.300">
    <property type="entry name" value="P-loop containing nucleotide triphosphate hydrolases"/>
    <property type="match status" value="2"/>
</dbReference>
<dbReference type="PATRIC" id="fig|1189611.3.peg.833"/>
<evidence type="ECO:0000256" key="3">
    <source>
        <dbReference type="SAM" id="MobiDB-lite"/>
    </source>
</evidence>
<dbReference type="Pfam" id="PF00005">
    <property type="entry name" value="ABC_tran"/>
    <property type="match status" value="2"/>
</dbReference>
<gene>
    <name evidence="5" type="ORF">A33O_04045</name>
</gene>
<dbReference type="InterPro" id="IPR025662">
    <property type="entry name" value="Sigma_54_int_dom_ATP-bd_1"/>
</dbReference>
<dbReference type="EMBL" id="AJXZ01000006">
    <property type="protein sequence ID" value="EIM77006.1"/>
    <property type="molecule type" value="Genomic_DNA"/>
</dbReference>
<protein>
    <submittedName>
        <fullName evidence="5">Glutathione import ATP-binding protein GsiA</fullName>
    </submittedName>
</protein>
<dbReference type="GO" id="GO:0005524">
    <property type="term" value="F:ATP binding"/>
    <property type="evidence" value="ECO:0007669"/>
    <property type="project" value="UniProtKB-KW"/>
</dbReference>
<dbReference type="PROSITE" id="PS00675">
    <property type="entry name" value="SIGMA54_INTERACT_1"/>
    <property type="match status" value="1"/>
</dbReference>
<dbReference type="RefSeq" id="WP_007007404.1">
    <property type="nucleotide sequence ID" value="NZ_AJXZ01000006.1"/>
</dbReference>
<comment type="caution">
    <text evidence="5">The sequence shown here is derived from an EMBL/GenBank/DDBJ whole genome shotgun (WGS) entry which is preliminary data.</text>
</comment>
<dbReference type="InterPro" id="IPR015854">
    <property type="entry name" value="ABC_transpr_LolD-like"/>
</dbReference>
<dbReference type="AlphaFoldDB" id="I5C5A4"/>
<evidence type="ECO:0000256" key="2">
    <source>
        <dbReference type="ARBA" id="ARBA00022840"/>
    </source>
</evidence>
<proteinExistence type="predicted"/>
<dbReference type="GO" id="GO:0016887">
    <property type="term" value="F:ATP hydrolysis activity"/>
    <property type="evidence" value="ECO:0007669"/>
    <property type="project" value="InterPro"/>
</dbReference>
<sequence length="510" mass="54798">MIQLEGAGVRAGETVLLQDLTLCVARGETLLLIGQSGAGKSSLARLLAGFLPPAIHTFSGSARVAGVDVMRASASEMSRLRGRRIGLIMQGLADALNPQMTVRAHIAEMLAIHQCFGVTPEQVCAGGNIPEHLLDRRPLGLSGGEIQRLLTALALIPRPDCLILDEPTAALDNVNRRLARDAIAQGREKRAQILITHDPAFFAPIADRVAVLDRGRIVEEGAVHDVLTSPRHAATRALLRLPKPKATKRARSAGQPVALNVSGLCHHHGARCVLHDLSFSVPAKACLAIRGESGAGKSTLARLLIGLEALQQGEIRHIRKASGARTVGYLSQHPGRSIPGHFTVSGAVSEAMRLVARGTVRERISTHELQRAVETALKKVGLSAETDFQHRRIRTLSGGEVQRVALARALVQRPRLLVADEPTSALDVQSQTHVEKAIALAMSEWGMSVVLFSHDGELIARMADTIMTLEGRGLMTEESASPPGEGVVERSFQELESTGDDCLDQNHWRD</sequence>
<feature type="domain" description="ABC transporter" evidence="4">
    <location>
        <begin position="2"/>
        <end position="239"/>
    </location>
</feature>
<dbReference type="InterPro" id="IPR027417">
    <property type="entry name" value="P-loop_NTPase"/>
</dbReference>
<reference evidence="5 6" key="1">
    <citation type="journal article" date="2012" name="J. Bacteriol.">
        <title>Genome Sequence of Nitratireductor aquibiodomus Strain RA22.</title>
        <authorList>
            <person name="Singh A."/>
            <person name="Jangir P.K."/>
            <person name="Kumari C."/>
            <person name="Sharma R."/>
        </authorList>
    </citation>
    <scope>NUCLEOTIDE SEQUENCE [LARGE SCALE GENOMIC DNA]</scope>
    <source>
        <strain evidence="5 6">RA22</strain>
    </source>
</reference>
<evidence type="ECO:0000313" key="5">
    <source>
        <dbReference type="EMBL" id="EIM77006.1"/>
    </source>
</evidence>
<dbReference type="PROSITE" id="PS50893">
    <property type="entry name" value="ABC_TRANSPORTER_2"/>
    <property type="match status" value="2"/>
</dbReference>
<dbReference type="InterPro" id="IPR003593">
    <property type="entry name" value="AAA+_ATPase"/>
</dbReference>
<organism evidence="5 6">
    <name type="scientific">Nitratireductor aquibiodomus RA22</name>
    <dbReference type="NCBI Taxonomy" id="1189611"/>
    <lineage>
        <taxon>Bacteria</taxon>
        <taxon>Pseudomonadati</taxon>
        <taxon>Pseudomonadota</taxon>
        <taxon>Alphaproteobacteria</taxon>
        <taxon>Hyphomicrobiales</taxon>
        <taxon>Phyllobacteriaceae</taxon>
        <taxon>Nitratireductor</taxon>
    </lineage>
</organism>
<evidence type="ECO:0000259" key="4">
    <source>
        <dbReference type="PROSITE" id="PS50893"/>
    </source>
</evidence>
<dbReference type="Proteomes" id="UP000004622">
    <property type="component" value="Unassembled WGS sequence"/>
</dbReference>
<evidence type="ECO:0000256" key="1">
    <source>
        <dbReference type="ARBA" id="ARBA00022741"/>
    </source>
</evidence>
<feature type="domain" description="ABC transporter" evidence="4">
    <location>
        <begin position="259"/>
        <end position="496"/>
    </location>
</feature>
<dbReference type="InterPro" id="IPR003439">
    <property type="entry name" value="ABC_transporter-like_ATP-bd"/>
</dbReference>
<dbReference type="GO" id="GO:0022857">
    <property type="term" value="F:transmembrane transporter activity"/>
    <property type="evidence" value="ECO:0007669"/>
    <property type="project" value="TreeGrafter"/>
</dbReference>
<keyword evidence="2 5" id="KW-0067">ATP-binding</keyword>
<dbReference type="SMART" id="SM00382">
    <property type="entry name" value="AAA"/>
    <property type="match status" value="2"/>
</dbReference>
<keyword evidence="1" id="KW-0547">Nucleotide-binding</keyword>
<dbReference type="PANTHER" id="PTHR24220">
    <property type="entry name" value="IMPORT ATP-BINDING PROTEIN"/>
    <property type="match status" value="1"/>
</dbReference>
<dbReference type="GO" id="GO:0005886">
    <property type="term" value="C:plasma membrane"/>
    <property type="evidence" value="ECO:0007669"/>
    <property type="project" value="TreeGrafter"/>
</dbReference>
<dbReference type="PANTHER" id="PTHR24220:SF676">
    <property type="entry name" value="OLIGOPEPTIDE TRANSPORT ATP-BINDING PROTEIN AMIE"/>
    <property type="match status" value="1"/>
</dbReference>
<feature type="region of interest" description="Disordered" evidence="3">
    <location>
        <begin position="476"/>
        <end position="510"/>
    </location>
</feature>
<accession>I5C5A4</accession>
<dbReference type="SUPFAM" id="SSF52540">
    <property type="entry name" value="P-loop containing nucleoside triphosphate hydrolases"/>
    <property type="match status" value="2"/>
</dbReference>
<name>I5C5A4_9HYPH</name>
<evidence type="ECO:0000313" key="6">
    <source>
        <dbReference type="Proteomes" id="UP000004622"/>
    </source>
</evidence>